<evidence type="ECO:0000313" key="2">
    <source>
        <dbReference type="EMBL" id="EYF05675.1"/>
    </source>
</evidence>
<feature type="region of interest" description="Disordered" evidence="1">
    <location>
        <begin position="1"/>
        <end position="39"/>
    </location>
</feature>
<comment type="caution">
    <text evidence="2">The sequence shown here is derived from an EMBL/GenBank/DDBJ whole genome shotgun (WGS) entry which is preliminary data.</text>
</comment>
<organism evidence="2 3">
    <name type="scientific">Chondromyces apiculatus DSM 436</name>
    <dbReference type="NCBI Taxonomy" id="1192034"/>
    <lineage>
        <taxon>Bacteria</taxon>
        <taxon>Pseudomonadati</taxon>
        <taxon>Myxococcota</taxon>
        <taxon>Polyangia</taxon>
        <taxon>Polyangiales</taxon>
        <taxon>Polyangiaceae</taxon>
        <taxon>Chondromyces</taxon>
    </lineage>
</organism>
<evidence type="ECO:0000256" key="1">
    <source>
        <dbReference type="SAM" id="MobiDB-lite"/>
    </source>
</evidence>
<reference evidence="2 3" key="1">
    <citation type="submission" date="2013-05" db="EMBL/GenBank/DDBJ databases">
        <title>Genome assembly of Chondromyces apiculatus DSM 436.</title>
        <authorList>
            <person name="Sharma G."/>
            <person name="Khatri I."/>
            <person name="Kaur C."/>
            <person name="Mayilraj S."/>
            <person name="Subramanian S."/>
        </authorList>
    </citation>
    <scope>NUCLEOTIDE SEQUENCE [LARGE SCALE GENOMIC DNA]</scope>
    <source>
        <strain evidence="2 3">DSM 436</strain>
    </source>
</reference>
<gene>
    <name evidence="2" type="ORF">CAP_2965</name>
</gene>
<evidence type="ECO:0000313" key="3">
    <source>
        <dbReference type="Proteomes" id="UP000019678"/>
    </source>
</evidence>
<keyword evidence="3" id="KW-1185">Reference proteome</keyword>
<name>A0A017TA24_9BACT</name>
<dbReference type="EMBL" id="ASRX01000021">
    <property type="protein sequence ID" value="EYF05675.1"/>
    <property type="molecule type" value="Genomic_DNA"/>
</dbReference>
<protein>
    <submittedName>
        <fullName evidence="2">Uncharacterized protein</fullName>
    </submittedName>
</protein>
<accession>A0A017TA24</accession>
<sequence length="39" mass="4395">MGKRSIAGPRWRRPCTMNGHPEDERERMTPEEVASAAAI</sequence>
<dbReference type="Proteomes" id="UP000019678">
    <property type="component" value="Unassembled WGS sequence"/>
</dbReference>
<dbReference type="AlphaFoldDB" id="A0A017TA24"/>
<proteinExistence type="predicted"/>
<feature type="compositionally biased region" description="Basic and acidic residues" evidence="1">
    <location>
        <begin position="20"/>
        <end position="30"/>
    </location>
</feature>